<dbReference type="Pfam" id="PF02810">
    <property type="entry name" value="SEC-C"/>
    <property type="match status" value="1"/>
</dbReference>
<evidence type="ECO:0000256" key="1">
    <source>
        <dbReference type="SAM" id="MobiDB-lite"/>
    </source>
</evidence>
<dbReference type="SUPFAM" id="SSF103642">
    <property type="entry name" value="Sec-C motif"/>
    <property type="match status" value="1"/>
</dbReference>
<dbReference type="RefSeq" id="WP_311512590.1">
    <property type="nucleotide sequence ID" value="NZ_JAVREP010000010.1"/>
</dbReference>
<dbReference type="Gene3D" id="1.25.40.10">
    <property type="entry name" value="Tetratricopeptide repeat domain"/>
    <property type="match status" value="1"/>
</dbReference>
<name>A0ABU2MBP1_9ACTN</name>
<comment type="caution">
    <text evidence="2">The sequence shown here is derived from an EMBL/GenBank/DDBJ whole genome shotgun (WGS) entry which is preliminary data.</text>
</comment>
<protein>
    <submittedName>
        <fullName evidence="2">SEC-C domain-containing protein</fullName>
    </submittedName>
</protein>
<dbReference type="EMBL" id="JAVREP010000010">
    <property type="protein sequence ID" value="MDT0329995.1"/>
    <property type="molecule type" value="Genomic_DNA"/>
</dbReference>
<sequence>MTHETLPEPLQDVIAPRLWEVIRGLDLPREFLTDLVDLPHEVGDVLLDAVEYLERADRPDAARRLLEAVRADPPTRESGQYAAFSLSERLRGAGEAAQADALARALAGDPALMPGPAHMLAELFEETGDLERALRCFNIACRDALADPAEDLAPRNMLDAMVLQGRARVRRRLGLPEDDHDRAAQASLDRVPGTLAAFGEPDDEDLDDTLLRAEGVRPVYSRACLPRAREIGLIDADTSDTEHYTNAERELREARRTRPDVLLSTVLVDADEIAAFSREHPDLTGTDLTETWTEEALPADSARPTPWPPGRNEPCWCGSTRKYKKCCGTPALS</sequence>
<dbReference type="InterPro" id="IPR004027">
    <property type="entry name" value="SEC_C_motif"/>
</dbReference>
<evidence type="ECO:0000313" key="2">
    <source>
        <dbReference type="EMBL" id="MDT0329995.1"/>
    </source>
</evidence>
<dbReference type="InterPro" id="IPR011990">
    <property type="entry name" value="TPR-like_helical_dom_sf"/>
</dbReference>
<accession>A0ABU2MBP1</accession>
<keyword evidence="3" id="KW-1185">Reference proteome</keyword>
<dbReference type="Gene3D" id="3.10.450.50">
    <property type="match status" value="1"/>
</dbReference>
<gene>
    <name evidence="2" type="ORF">RM479_16410</name>
</gene>
<proteinExistence type="predicted"/>
<organism evidence="2 3">
    <name type="scientific">Nocardiopsis lambiniae</name>
    <dbReference type="NCBI Taxonomy" id="3075539"/>
    <lineage>
        <taxon>Bacteria</taxon>
        <taxon>Bacillati</taxon>
        <taxon>Actinomycetota</taxon>
        <taxon>Actinomycetes</taxon>
        <taxon>Streptosporangiales</taxon>
        <taxon>Nocardiopsidaceae</taxon>
        <taxon>Nocardiopsis</taxon>
    </lineage>
</organism>
<reference evidence="3" key="1">
    <citation type="submission" date="2023-07" db="EMBL/GenBank/DDBJ databases">
        <title>30 novel species of actinomycetes from the DSMZ collection.</title>
        <authorList>
            <person name="Nouioui I."/>
        </authorList>
    </citation>
    <scope>NUCLEOTIDE SEQUENCE [LARGE SCALE GENOMIC DNA]</scope>
    <source>
        <strain evidence="3">DSM 44743</strain>
    </source>
</reference>
<evidence type="ECO:0000313" key="3">
    <source>
        <dbReference type="Proteomes" id="UP001183390"/>
    </source>
</evidence>
<dbReference type="Proteomes" id="UP001183390">
    <property type="component" value="Unassembled WGS sequence"/>
</dbReference>
<feature type="region of interest" description="Disordered" evidence="1">
    <location>
        <begin position="292"/>
        <end position="311"/>
    </location>
</feature>